<sequence>MMLPSTHAYPTVSRPHPATRHPRWPFKLPGNASFPLVKLQTPSNSQRPSSATRSLLLLQSISRFSNLRGLPRSPYTCTDDRFSRRACLRSRHTHAISVSPIPFVPPVWASQNLRLRFRTRWQASFLRYQRIYRWRLCLVPRSWDLLRDFDGQASLDRSSY</sequence>
<protein>
    <submittedName>
        <fullName evidence="1">Uncharacterized protein</fullName>
    </submittedName>
</protein>
<organism evidence="1 2">
    <name type="scientific">Trametes sanguinea</name>
    <dbReference type="NCBI Taxonomy" id="158606"/>
    <lineage>
        <taxon>Eukaryota</taxon>
        <taxon>Fungi</taxon>
        <taxon>Dikarya</taxon>
        <taxon>Basidiomycota</taxon>
        <taxon>Agaricomycotina</taxon>
        <taxon>Agaricomycetes</taxon>
        <taxon>Polyporales</taxon>
        <taxon>Polyporaceae</taxon>
        <taxon>Trametes</taxon>
    </lineage>
</organism>
<reference evidence="1" key="1">
    <citation type="submission" date="2022-08" db="EMBL/GenBank/DDBJ databases">
        <title>Genome Sequence of Pycnoporus sanguineus.</title>
        <authorList>
            <person name="Buettner E."/>
        </authorList>
    </citation>
    <scope>NUCLEOTIDE SEQUENCE</scope>
    <source>
        <strain evidence="1">CG-C14</strain>
    </source>
</reference>
<evidence type="ECO:0000313" key="2">
    <source>
        <dbReference type="Proteomes" id="UP001144978"/>
    </source>
</evidence>
<comment type="caution">
    <text evidence="1">The sequence shown here is derived from an EMBL/GenBank/DDBJ whole genome shotgun (WGS) entry which is preliminary data.</text>
</comment>
<name>A0ACC1MR71_9APHY</name>
<evidence type="ECO:0000313" key="1">
    <source>
        <dbReference type="EMBL" id="KAJ2969310.1"/>
    </source>
</evidence>
<dbReference type="EMBL" id="JANSHE010005793">
    <property type="protein sequence ID" value="KAJ2969310.1"/>
    <property type="molecule type" value="Genomic_DNA"/>
</dbReference>
<keyword evidence="2" id="KW-1185">Reference proteome</keyword>
<gene>
    <name evidence="1" type="ORF">NUW54_g12995</name>
</gene>
<dbReference type="Proteomes" id="UP001144978">
    <property type="component" value="Unassembled WGS sequence"/>
</dbReference>
<accession>A0ACC1MR71</accession>
<proteinExistence type="predicted"/>